<dbReference type="EMBL" id="JACHEA010000001">
    <property type="protein sequence ID" value="MBB5339098.1"/>
    <property type="molecule type" value="Genomic_DNA"/>
</dbReference>
<protein>
    <submittedName>
        <fullName evidence="1">Uncharacterized protein</fullName>
    </submittedName>
</protein>
<sequence>MPSRHHTRAPRCPLDDAQDFADLLFVTRQMVIAIEREKDATGKDTGSDGELWNRNDARPVSIAPCCEHLTPRDSATTR</sequence>
<name>A0ACC5NWX8_9BACT</name>
<gene>
    <name evidence="1" type="ORF">HDF13_001431</name>
</gene>
<accession>A0ACC5NWX8</accession>
<dbReference type="Proteomes" id="UP000569005">
    <property type="component" value="Unassembled WGS sequence"/>
</dbReference>
<comment type="caution">
    <text evidence="1">The sequence shown here is derived from an EMBL/GenBank/DDBJ whole genome shotgun (WGS) entry which is preliminary data.</text>
</comment>
<reference evidence="1" key="1">
    <citation type="submission" date="2020-08" db="EMBL/GenBank/DDBJ databases">
        <title>Genomic Encyclopedia of Type Strains, Phase IV (KMG-V): Genome sequencing to study the core and pangenomes of soil and plant-associated prokaryotes.</title>
        <authorList>
            <person name="Whitman W."/>
        </authorList>
    </citation>
    <scope>NUCLEOTIDE SEQUENCE</scope>
    <source>
        <strain evidence="1">M8UP15</strain>
    </source>
</reference>
<organism evidence="1 2">
    <name type="scientific">Tunturiibacter gelidiferens</name>
    <dbReference type="NCBI Taxonomy" id="3069689"/>
    <lineage>
        <taxon>Bacteria</taxon>
        <taxon>Pseudomonadati</taxon>
        <taxon>Acidobacteriota</taxon>
        <taxon>Terriglobia</taxon>
        <taxon>Terriglobales</taxon>
        <taxon>Acidobacteriaceae</taxon>
        <taxon>Tunturiibacter</taxon>
    </lineage>
</organism>
<evidence type="ECO:0000313" key="1">
    <source>
        <dbReference type="EMBL" id="MBB5339098.1"/>
    </source>
</evidence>
<evidence type="ECO:0000313" key="2">
    <source>
        <dbReference type="Proteomes" id="UP000569005"/>
    </source>
</evidence>
<keyword evidence="2" id="KW-1185">Reference proteome</keyword>
<proteinExistence type="predicted"/>